<dbReference type="Proteomes" id="UP000580910">
    <property type="component" value="Unassembled WGS sequence"/>
</dbReference>
<keyword evidence="3" id="KW-1185">Reference proteome</keyword>
<dbReference type="AlphaFoldDB" id="A0A7W3P9M2"/>
<organism evidence="2 3">
    <name type="scientific">Nocardioides ginsengisegetis</name>
    <dbReference type="NCBI Taxonomy" id="661491"/>
    <lineage>
        <taxon>Bacteria</taxon>
        <taxon>Bacillati</taxon>
        <taxon>Actinomycetota</taxon>
        <taxon>Actinomycetes</taxon>
        <taxon>Propionibacteriales</taxon>
        <taxon>Nocardioidaceae</taxon>
        <taxon>Nocardioides</taxon>
    </lineage>
</organism>
<protein>
    <submittedName>
        <fullName evidence="2">Uncharacterized protein</fullName>
    </submittedName>
</protein>
<evidence type="ECO:0000313" key="3">
    <source>
        <dbReference type="Proteomes" id="UP000580910"/>
    </source>
</evidence>
<feature type="region of interest" description="Disordered" evidence="1">
    <location>
        <begin position="92"/>
        <end position="113"/>
    </location>
</feature>
<reference evidence="2 3" key="1">
    <citation type="submission" date="2020-07" db="EMBL/GenBank/DDBJ databases">
        <title>Sequencing the genomes of 1000 actinobacteria strains.</title>
        <authorList>
            <person name="Klenk H.-P."/>
        </authorList>
    </citation>
    <scope>NUCLEOTIDE SEQUENCE [LARGE SCALE GENOMIC DNA]</scope>
    <source>
        <strain evidence="2 3">DSM 21349</strain>
    </source>
</reference>
<comment type="caution">
    <text evidence="2">The sequence shown here is derived from an EMBL/GenBank/DDBJ whole genome shotgun (WGS) entry which is preliminary data.</text>
</comment>
<evidence type="ECO:0000313" key="2">
    <source>
        <dbReference type="EMBL" id="MBA8803579.1"/>
    </source>
</evidence>
<proteinExistence type="predicted"/>
<gene>
    <name evidence="2" type="ORF">FB382_001870</name>
</gene>
<dbReference type="RefSeq" id="WP_182538625.1">
    <property type="nucleotide sequence ID" value="NZ_JACGXA010000001.1"/>
</dbReference>
<feature type="region of interest" description="Disordered" evidence="1">
    <location>
        <begin position="153"/>
        <end position="225"/>
    </location>
</feature>
<sequence length="225" mass="25106">MTWTRLSDNSMDRPEFLALSRSARLLHIEALVYCNRHLTDGLIPAAALPRITDANNVPALVDELQGAGLWVWDESRTAYLLDWSDQEAAENVRKRKADNRQRQELYRRRQENHRDDKHDLCVPRYCPIRRRHDLDDHTGCSAAWCRNAVTSTVTDRVGNDPPSRPDPSRPVGTGTGERTGGAVARSANAARDTHPTWSGKGLPPGLAIDDLIGEATGAYDDEETT</sequence>
<accession>A0A7W3P9M2</accession>
<name>A0A7W3P9M2_9ACTN</name>
<feature type="compositionally biased region" description="Basic and acidic residues" evidence="1">
    <location>
        <begin position="98"/>
        <end position="113"/>
    </location>
</feature>
<dbReference type="EMBL" id="JACGXA010000001">
    <property type="protein sequence ID" value="MBA8803579.1"/>
    <property type="molecule type" value="Genomic_DNA"/>
</dbReference>
<evidence type="ECO:0000256" key="1">
    <source>
        <dbReference type="SAM" id="MobiDB-lite"/>
    </source>
</evidence>